<evidence type="ECO:0000313" key="10">
    <source>
        <dbReference type="EMBL" id="CAF0868545.1"/>
    </source>
</evidence>
<evidence type="ECO:0000256" key="5">
    <source>
        <dbReference type="ARBA" id="ARBA00023136"/>
    </source>
</evidence>
<dbReference type="Proteomes" id="UP000663874">
    <property type="component" value="Unassembled WGS sequence"/>
</dbReference>
<evidence type="ECO:0000313" key="13">
    <source>
        <dbReference type="EMBL" id="CAF3731525.1"/>
    </source>
</evidence>
<dbReference type="Proteomes" id="UP000663889">
    <property type="component" value="Unassembled WGS sequence"/>
</dbReference>
<comment type="caution">
    <text evidence="12">The sequence shown here is derived from an EMBL/GenBank/DDBJ whole genome shotgun (WGS) entry which is preliminary data.</text>
</comment>
<evidence type="ECO:0000256" key="2">
    <source>
        <dbReference type="ARBA" id="ARBA00022692"/>
    </source>
</evidence>
<feature type="transmembrane region" description="Helical" evidence="8">
    <location>
        <begin position="282"/>
        <end position="306"/>
    </location>
</feature>
<reference evidence="12" key="1">
    <citation type="submission" date="2021-02" db="EMBL/GenBank/DDBJ databases">
        <authorList>
            <person name="Nowell W R."/>
        </authorList>
    </citation>
    <scope>NUCLEOTIDE SEQUENCE</scope>
</reference>
<dbReference type="PROSITE" id="PS50262">
    <property type="entry name" value="G_PROTEIN_RECEP_F1_2"/>
    <property type="match status" value="1"/>
</dbReference>
<evidence type="ECO:0000313" key="14">
    <source>
        <dbReference type="Proteomes" id="UP000663870"/>
    </source>
</evidence>
<evidence type="ECO:0000259" key="9">
    <source>
        <dbReference type="PROSITE" id="PS50262"/>
    </source>
</evidence>
<feature type="domain" description="G-protein coupled receptors family 1 profile" evidence="9">
    <location>
        <begin position="42"/>
        <end position="339"/>
    </location>
</feature>
<feature type="transmembrane region" description="Helical" evidence="8">
    <location>
        <begin position="29"/>
        <end position="48"/>
    </location>
</feature>
<proteinExistence type="predicted"/>
<evidence type="ECO:0000313" key="11">
    <source>
        <dbReference type="EMBL" id="CAF0956273.1"/>
    </source>
</evidence>
<evidence type="ECO:0000256" key="1">
    <source>
        <dbReference type="ARBA" id="ARBA00004141"/>
    </source>
</evidence>
<keyword evidence="14" id="KW-1185">Reference proteome</keyword>
<keyword evidence="7" id="KW-0807">Transducer</keyword>
<evidence type="ECO:0000313" key="12">
    <source>
        <dbReference type="EMBL" id="CAF1000384.1"/>
    </source>
</evidence>
<evidence type="ECO:0000256" key="6">
    <source>
        <dbReference type="ARBA" id="ARBA00023170"/>
    </source>
</evidence>
<organism evidence="12 14">
    <name type="scientific">Rotaria sordida</name>
    <dbReference type="NCBI Taxonomy" id="392033"/>
    <lineage>
        <taxon>Eukaryota</taxon>
        <taxon>Metazoa</taxon>
        <taxon>Spiralia</taxon>
        <taxon>Gnathifera</taxon>
        <taxon>Rotifera</taxon>
        <taxon>Eurotatoria</taxon>
        <taxon>Bdelloidea</taxon>
        <taxon>Philodinida</taxon>
        <taxon>Philodinidae</taxon>
        <taxon>Rotaria</taxon>
    </lineage>
</organism>
<protein>
    <recommendedName>
        <fullName evidence="9">G-protein coupled receptors family 1 profile domain-containing protein</fullName>
    </recommendedName>
</protein>
<feature type="transmembrane region" description="Helical" evidence="8">
    <location>
        <begin position="68"/>
        <end position="89"/>
    </location>
</feature>
<dbReference type="GO" id="GO:0005886">
    <property type="term" value="C:plasma membrane"/>
    <property type="evidence" value="ECO:0007669"/>
    <property type="project" value="TreeGrafter"/>
</dbReference>
<dbReference type="Proteomes" id="UP000663870">
    <property type="component" value="Unassembled WGS sequence"/>
</dbReference>
<dbReference type="InterPro" id="IPR017452">
    <property type="entry name" value="GPCR_Rhodpsn_7TM"/>
</dbReference>
<dbReference type="EMBL" id="CAJNOL010000313">
    <property type="protein sequence ID" value="CAF1000384.1"/>
    <property type="molecule type" value="Genomic_DNA"/>
</dbReference>
<dbReference type="Gene3D" id="1.20.1070.10">
    <property type="entry name" value="Rhodopsin 7-helix transmembrane proteins"/>
    <property type="match status" value="1"/>
</dbReference>
<dbReference type="EMBL" id="CAJNOH010000101">
    <property type="protein sequence ID" value="CAF0868545.1"/>
    <property type="molecule type" value="Genomic_DNA"/>
</dbReference>
<keyword evidence="2 8" id="KW-0812">Transmembrane</keyword>
<sequence>MSNNWTFDHDDHAPFGSDENINLTEYRSLLITIFFFMIGLFGNSIMLIGNGYILRHSSGGEKRTFENFLVEISCFDLIILTYHLINSIIRYKALPENESDIMTGLINISTVCCKLLTYIIRISTLMSHWLIILLLLNRLFLVYSKFFRFIAIVNAKYAVCVLLFIFTLFNVPPIESMSYNEPLSFVHNSTTNVTFHRHCLMNAEMVDLHASIYSTAVIVNVFCYTGLGLLLATIIICILSILLFRKGAHIWNELHSHYSETENISLRYDSPIADYLRTYNAAFSLGIVFVFLSIPCKFLRLIVLFASNNIDEYSSSNQVLVTAHAHMQTIGLAFELSLYSYKFFVFICTNYRFRCALKYLLRYQRSHVILDQRISTVTNNNNDNQRIHLSHSQESVPFEGLYKHLETNEFDMPVNMRRTHLSGGRGTLSSYSHRSSFKTRSSVCSRRTKEDEISL</sequence>
<keyword evidence="4" id="KW-0297">G-protein coupled receptor</keyword>
<keyword evidence="6" id="KW-0675">Receptor</keyword>
<evidence type="ECO:0000256" key="7">
    <source>
        <dbReference type="ARBA" id="ARBA00023224"/>
    </source>
</evidence>
<dbReference type="EMBL" id="CAJOBE010001299">
    <property type="protein sequence ID" value="CAF3731525.1"/>
    <property type="molecule type" value="Genomic_DNA"/>
</dbReference>
<feature type="transmembrane region" description="Helical" evidence="8">
    <location>
        <begin position="126"/>
        <end position="143"/>
    </location>
</feature>
<evidence type="ECO:0000256" key="8">
    <source>
        <dbReference type="SAM" id="Phobius"/>
    </source>
</evidence>
<dbReference type="Proteomes" id="UP000663854">
    <property type="component" value="Unassembled WGS sequence"/>
</dbReference>
<feature type="transmembrane region" description="Helical" evidence="8">
    <location>
        <begin position="211"/>
        <end position="244"/>
    </location>
</feature>
<dbReference type="SUPFAM" id="SSF81321">
    <property type="entry name" value="Family A G protein-coupled receptor-like"/>
    <property type="match status" value="1"/>
</dbReference>
<evidence type="ECO:0000256" key="4">
    <source>
        <dbReference type="ARBA" id="ARBA00023040"/>
    </source>
</evidence>
<dbReference type="AlphaFoldDB" id="A0A814GSL6"/>
<keyword evidence="3 8" id="KW-1133">Transmembrane helix</keyword>
<gene>
    <name evidence="13" type="ORF">FNK824_LOCUS11127</name>
    <name evidence="12" type="ORF">JXQ802_LOCUS14141</name>
    <name evidence="10" type="ORF">PYM288_LOCUS7922</name>
    <name evidence="11" type="ORF">SEV965_LOCUS8521</name>
</gene>
<accession>A0A814GSL6</accession>
<dbReference type="EMBL" id="CAJNOU010000317">
    <property type="protein sequence ID" value="CAF0956273.1"/>
    <property type="molecule type" value="Genomic_DNA"/>
</dbReference>
<feature type="transmembrane region" description="Helical" evidence="8">
    <location>
        <begin position="155"/>
        <end position="174"/>
    </location>
</feature>
<dbReference type="PANTHER" id="PTHR24243:SF230">
    <property type="entry name" value="G-PROTEIN COUPLED RECEPTORS FAMILY 1 PROFILE DOMAIN-CONTAINING PROTEIN"/>
    <property type="match status" value="1"/>
</dbReference>
<comment type="subcellular location">
    <subcellularLocation>
        <location evidence="1">Membrane</location>
        <topology evidence="1">Multi-pass membrane protein</topology>
    </subcellularLocation>
</comment>
<name>A0A814GSL6_9BILA</name>
<dbReference type="GO" id="GO:0004930">
    <property type="term" value="F:G protein-coupled receptor activity"/>
    <property type="evidence" value="ECO:0007669"/>
    <property type="project" value="UniProtKB-KW"/>
</dbReference>
<evidence type="ECO:0000256" key="3">
    <source>
        <dbReference type="ARBA" id="ARBA00022989"/>
    </source>
</evidence>
<keyword evidence="5 8" id="KW-0472">Membrane</keyword>
<dbReference type="PANTHER" id="PTHR24243">
    <property type="entry name" value="G-PROTEIN COUPLED RECEPTOR"/>
    <property type="match status" value="1"/>
</dbReference>